<protein>
    <submittedName>
        <fullName evidence="3">Uncharacterized protein</fullName>
    </submittedName>
</protein>
<gene>
    <name evidence="3" type="ORF">BGZ80_000096</name>
</gene>
<evidence type="ECO:0000256" key="1">
    <source>
        <dbReference type="SAM" id="MobiDB-lite"/>
    </source>
</evidence>
<dbReference type="AlphaFoldDB" id="A0A9P6MTJ4"/>
<evidence type="ECO:0000313" key="3">
    <source>
        <dbReference type="EMBL" id="KAG0012253.1"/>
    </source>
</evidence>
<keyword evidence="2" id="KW-0812">Transmembrane</keyword>
<reference evidence="3" key="1">
    <citation type="journal article" date="2020" name="Fungal Divers.">
        <title>Resolving the Mortierellaceae phylogeny through synthesis of multi-gene phylogenetics and phylogenomics.</title>
        <authorList>
            <person name="Vandepol N."/>
            <person name="Liber J."/>
            <person name="Desiro A."/>
            <person name="Na H."/>
            <person name="Kennedy M."/>
            <person name="Barry K."/>
            <person name="Grigoriev I.V."/>
            <person name="Miller A.N."/>
            <person name="O'Donnell K."/>
            <person name="Stajich J.E."/>
            <person name="Bonito G."/>
        </authorList>
    </citation>
    <scope>NUCLEOTIDE SEQUENCE</scope>
    <source>
        <strain evidence="3">NRRL 2769</strain>
    </source>
</reference>
<keyword evidence="4" id="KW-1185">Reference proteome</keyword>
<dbReference type="EMBL" id="JAAAID010001013">
    <property type="protein sequence ID" value="KAG0012253.1"/>
    <property type="molecule type" value="Genomic_DNA"/>
</dbReference>
<name>A0A9P6MTJ4_9FUNG</name>
<feature type="region of interest" description="Disordered" evidence="1">
    <location>
        <begin position="351"/>
        <end position="406"/>
    </location>
</feature>
<organism evidence="3 4">
    <name type="scientific">Entomortierella chlamydospora</name>
    <dbReference type="NCBI Taxonomy" id="101097"/>
    <lineage>
        <taxon>Eukaryota</taxon>
        <taxon>Fungi</taxon>
        <taxon>Fungi incertae sedis</taxon>
        <taxon>Mucoromycota</taxon>
        <taxon>Mortierellomycotina</taxon>
        <taxon>Mortierellomycetes</taxon>
        <taxon>Mortierellales</taxon>
        <taxon>Mortierellaceae</taxon>
        <taxon>Entomortierella</taxon>
    </lineage>
</organism>
<dbReference type="Proteomes" id="UP000703661">
    <property type="component" value="Unassembled WGS sequence"/>
</dbReference>
<sequence length="406" mass="44476">MGRLLPTCIASNKDSIYFVARAVSSDNVNGKPLIVLAKSEQFPTNLNNISWSIVSTVSMDQLRPFILPLYTGDNLLSVQCVVDDNGVFTVGVMRLLYQADGVDSSIRYDPNAALIDKSTTTHGNSTVDGLGEWSIASDPSNLIEDFRYVNVKNPISGNNTVYRIQFNRYEATTVIKFGPEVRGNRAETDKRITLLVVDNTTYMYRNIIYRMNGTAITDEWVSELDWRIMDYLISVPSQASAKQSNHSIITFNKVGLYSVNLSTLNGSIALQALPDIVVRINILTYVPPPPPVECGESCYFSKVMTRVIVIPSVIGALLLLCCLGFCISHCSVNRYKNPPAGGQRPAIVSVEGAENGGEPTGDNGGEVVEMETVTAEESKNDMDDQVEPADSHERSSGNVILEVVED</sequence>
<comment type="caution">
    <text evidence="3">The sequence shown here is derived from an EMBL/GenBank/DDBJ whole genome shotgun (WGS) entry which is preliminary data.</text>
</comment>
<proteinExistence type="predicted"/>
<feature type="transmembrane region" description="Helical" evidence="2">
    <location>
        <begin position="307"/>
        <end position="327"/>
    </location>
</feature>
<feature type="compositionally biased region" description="Gly residues" evidence="1">
    <location>
        <begin position="354"/>
        <end position="364"/>
    </location>
</feature>
<keyword evidence="2" id="KW-1133">Transmembrane helix</keyword>
<accession>A0A9P6MTJ4</accession>
<evidence type="ECO:0000313" key="4">
    <source>
        <dbReference type="Proteomes" id="UP000703661"/>
    </source>
</evidence>
<keyword evidence="2" id="KW-0472">Membrane</keyword>
<feature type="compositionally biased region" description="Low complexity" evidence="1">
    <location>
        <begin position="366"/>
        <end position="375"/>
    </location>
</feature>
<evidence type="ECO:0000256" key="2">
    <source>
        <dbReference type="SAM" id="Phobius"/>
    </source>
</evidence>